<name>M4QCS0_ANDGO</name>
<feature type="transmembrane region" description="Helical" evidence="6">
    <location>
        <begin position="97"/>
        <end position="120"/>
    </location>
</feature>
<feature type="transmembrane region" description="Helical" evidence="6">
    <location>
        <begin position="185"/>
        <end position="204"/>
    </location>
</feature>
<reference evidence="7" key="1">
    <citation type="journal article" date="2013" name="Genome Biol. Evol.">
        <title>Strikingly bacteria-like and gene-rich mitochondrial genomes throughout jakobid protists.</title>
        <authorList>
            <person name="Burger G."/>
            <person name="Gray M.W."/>
            <person name="Forget L."/>
            <person name="Lang B.F."/>
        </authorList>
    </citation>
    <scope>NUCLEOTIDE SEQUENCE</scope>
    <source>
        <strain evidence="7">ATCC PRA-185</strain>
    </source>
</reference>
<keyword evidence="4 6" id="KW-1133">Transmembrane helix</keyword>
<gene>
    <name evidence="7" type="primary">tatC</name>
</gene>
<proteinExistence type="inferred from homology"/>
<dbReference type="GeneID" id="15332844"/>
<organism evidence="7">
    <name type="scientific">Andalucia godoyi</name>
    <name type="common">Flagellate</name>
    <dbReference type="NCBI Taxonomy" id="505711"/>
    <lineage>
        <taxon>Eukaryota</taxon>
        <taxon>Discoba</taxon>
        <taxon>Jakobida</taxon>
        <taxon>Andalucina</taxon>
        <taxon>Andaluciidae</taxon>
        <taxon>Andalucia</taxon>
    </lineage>
</organism>
<evidence type="ECO:0000256" key="6">
    <source>
        <dbReference type="SAM" id="Phobius"/>
    </source>
</evidence>
<comment type="subcellular location">
    <subcellularLocation>
        <location evidence="1">Membrane</location>
        <topology evidence="1">Multi-pass membrane protein</topology>
    </subcellularLocation>
</comment>
<evidence type="ECO:0000313" key="7">
    <source>
        <dbReference type="EMBL" id="AGH23995.1"/>
    </source>
</evidence>
<evidence type="ECO:0000256" key="1">
    <source>
        <dbReference type="ARBA" id="ARBA00004141"/>
    </source>
</evidence>
<dbReference type="AlphaFoldDB" id="M4QCS0"/>
<feature type="transmembrane region" description="Helical" evidence="6">
    <location>
        <begin position="210"/>
        <end position="230"/>
    </location>
</feature>
<geneLocation type="mitochondrion" evidence="7"/>
<dbReference type="GO" id="GO:0043953">
    <property type="term" value="P:protein transport by the Tat complex"/>
    <property type="evidence" value="ECO:0007669"/>
    <property type="project" value="TreeGrafter"/>
</dbReference>
<comment type="similarity">
    <text evidence="2">Belongs to the TatC family.</text>
</comment>
<keyword evidence="7" id="KW-0496">Mitochondrion</keyword>
<dbReference type="InterPro" id="IPR002033">
    <property type="entry name" value="TatC"/>
</dbReference>
<feature type="transmembrane region" description="Helical" evidence="6">
    <location>
        <begin position="12"/>
        <end position="34"/>
    </location>
</feature>
<dbReference type="RefSeq" id="YP_007890501.1">
    <property type="nucleotide sequence ID" value="NC_021124.1"/>
</dbReference>
<dbReference type="GO" id="GO:0009977">
    <property type="term" value="F:proton motive force dependent protein transmembrane transporter activity"/>
    <property type="evidence" value="ECO:0007669"/>
    <property type="project" value="TreeGrafter"/>
</dbReference>
<dbReference type="GO" id="GO:0033281">
    <property type="term" value="C:TAT protein transport complex"/>
    <property type="evidence" value="ECO:0007669"/>
    <property type="project" value="TreeGrafter"/>
</dbReference>
<dbReference type="Pfam" id="PF00902">
    <property type="entry name" value="TatC"/>
    <property type="match status" value="1"/>
</dbReference>
<evidence type="ECO:0000256" key="3">
    <source>
        <dbReference type="ARBA" id="ARBA00022692"/>
    </source>
</evidence>
<feature type="transmembrane region" description="Helical" evidence="6">
    <location>
        <begin position="151"/>
        <end position="173"/>
    </location>
</feature>
<protein>
    <submittedName>
        <fullName evidence="7">Sec-independent protein translocase component TatC</fullName>
    </submittedName>
</protein>
<dbReference type="PRINTS" id="PR01840">
    <property type="entry name" value="TATCFAMILY"/>
</dbReference>
<dbReference type="TCDB" id="2.A.64.1.4">
    <property type="family name" value="the twin arginine targeting (tat) family"/>
</dbReference>
<evidence type="ECO:0000256" key="2">
    <source>
        <dbReference type="ARBA" id="ARBA00008882"/>
    </source>
</evidence>
<dbReference type="GO" id="GO:0065002">
    <property type="term" value="P:intracellular protein transmembrane transport"/>
    <property type="evidence" value="ECO:0007669"/>
    <property type="project" value="TreeGrafter"/>
</dbReference>
<dbReference type="EMBL" id="KC353352">
    <property type="protein sequence ID" value="AGH23995.1"/>
    <property type="molecule type" value="Genomic_DNA"/>
</dbReference>
<evidence type="ECO:0000256" key="5">
    <source>
        <dbReference type="ARBA" id="ARBA00023136"/>
    </source>
</evidence>
<feature type="transmembrane region" description="Helical" evidence="6">
    <location>
        <begin position="61"/>
        <end position="85"/>
    </location>
</feature>
<evidence type="ECO:0000256" key="4">
    <source>
        <dbReference type="ARBA" id="ARBA00022989"/>
    </source>
</evidence>
<keyword evidence="3 6" id="KW-0812">Transmembrane</keyword>
<sequence length="253" mass="30989">MFFVLEDHFKEIQYRCLYIVFFFLLQSSLLFFSLPDLFDFFTSTLHKNFIFTSPSESFRTQIELCLLLSLYMTLPYALFQFWSFFRPGCHFFEIHFLRILFSIFFFGYFFAFFLSSFFIFPVAIKFFMSFEIHQPHYQIEFLPKMSHLISFYFRILWTCFFFFQTPLFPFLAFQFGFLQSHHLVSFRRYFLFLAFLLAALFSPPDLASQFFIALPMVFCYELQIFFFFFLEKKMALFSRKNAIFQLHTDHSFF</sequence>
<dbReference type="PANTHER" id="PTHR30371">
    <property type="entry name" value="SEC-INDEPENDENT PROTEIN TRANSLOCASE PROTEIN TATC"/>
    <property type="match status" value="1"/>
</dbReference>
<accession>M4QCS0</accession>
<keyword evidence="5 6" id="KW-0472">Membrane</keyword>
<dbReference type="PANTHER" id="PTHR30371:SF0">
    <property type="entry name" value="SEC-INDEPENDENT PROTEIN TRANSLOCASE PROTEIN TATC, CHLOROPLASTIC-RELATED"/>
    <property type="match status" value="1"/>
</dbReference>